<dbReference type="InterPro" id="IPR007069">
    <property type="entry name" value="Transposase_32"/>
</dbReference>
<dbReference type="RefSeq" id="WP_341581386.1">
    <property type="nucleotide sequence ID" value="NZ_CP101118.1"/>
</dbReference>
<gene>
    <name evidence="4" type="ORF">NLK58_00655</name>
    <name evidence="5" type="ORF">NLK58_00665</name>
    <name evidence="3" type="ORF">NLK58_17260</name>
</gene>
<reference evidence="5 6" key="1">
    <citation type="submission" date="2022-07" db="EMBL/GenBank/DDBJ databases">
        <title>A copper resistant bacterium isolated from sediment samples of deep sea hydrothermal areas.</title>
        <authorList>
            <person name="Zeng X."/>
        </authorList>
    </citation>
    <scope>NUCLEOTIDE SEQUENCE [LARGE SCALE GENOMIC DNA]</scope>
    <source>
        <strain evidence="6">CuT 6</strain>
        <strain evidence="5">CuT6</strain>
    </source>
</reference>
<dbReference type="EMBL" id="CP101118">
    <property type="protein sequence ID" value="WZF88053.1"/>
    <property type="molecule type" value="Genomic_DNA"/>
</dbReference>
<keyword evidence="6" id="KW-1185">Reference proteome</keyword>
<evidence type="ECO:0000313" key="3">
    <source>
        <dbReference type="EMBL" id="WZF88053.1"/>
    </source>
</evidence>
<dbReference type="InterPro" id="IPR054832">
    <property type="entry name" value="transpos_IS91"/>
</dbReference>
<accession>A0ABZ2W1Z7</accession>
<dbReference type="Proteomes" id="UP001475781">
    <property type="component" value="Chromosome"/>
</dbReference>
<evidence type="ECO:0000313" key="6">
    <source>
        <dbReference type="Proteomes" id="UP001475781"/>
    </source>
</evidence>
<evidence type="ECO:0000259" key="2">
    <source>
        <dbReference type="Pfam" id="PF14319"/>
    </source>
</evidence>
<protein>
    <submittedName>
        <fullName evidence="5">IS91 family transposase</fullName>
    </submittedName>
</protein>
<feature type="domain" description="Transposase zinc-binding" evidence="2">
    <location>
        <begin position="9"/>
        <end position="96"/>
    </location>
</feature>
<dbReference type="EMBL" id="CP101118">
    <property type="protein sequence ID" value="WZF88765.1"/>
    <property type="molecule type" value="Genomic_DNA"/>
</dbReference>
<evidence type="ECO:0000313" key="5">
    <source>
        <dbReference type="EMBL" id="WZF88767.1"/>
    </source>
</evidence>
<dbReference type="NCBIfam" id="NF033538">
    <property type="entry name" value="transpos_IS91"/>
    <property type="match status" value="1"/>
</dbReference>
<feature type="domain" description="Transposase IS801/IS1294" evidence="1">
    <location>
        <begin position="138"/>
        <end position="318"/>
    </location>
</feature>
<evidence type="ECO:0000259" key="1">
    <source>
        <dbReference type="Pfam" id="PF04986"/>
    </source>
</evidence>
<dbReference type="PANTHER" id="PTHR37023:SF1">
    <property type="entry name" value="ISSOD25 TRANSPOSASE TNPA_ISSOD25"/>
    <property type="match status" value="1"/>
</dbReference>
<organism evidence="5 6">
    <name type="scientific">Marinobacter metalliresistant</name>
    <dbReference type="NCBI Taxonomy" id="2961995"/>
    <lineage>
        <taxon>Bacteria</taxon>
        <taxon>Pseudomonadati</taxon>
        <taxon>Pseudomonadota</taxon>
        <taxon>Gammaproteobacteria</taxon>
        <taxon>Pseudomonadales</taxon>
        <taxon>Marinobacteraceae</taxon>
        <taxon>Marinobacter</taxon>
    </lineage>
</organism>
<proteinExistence type="predicted"/>
<dbReference type="EMBL" id="CP101118">
    <property type="protein sequence ID" value="WZF88767.1"/>
    <property type="molecule type" value="Genomic_DNA"/>
</dbReference>
<name>A0ABZ2W1Z7_9GAMM</name>
<dbReference type="Pfam" id="PF14319">
    <property type="entry name" value="Zn_Tnp_IS91"/>
    <property type="match status" value="1"/>
</dbReference>
<evidence type="ECO:0000313" key="4">
    <source>
        <dbReference type="EMBL" id="WZF88765.1"/>
    </source>
</evidence>
<dbReference type="PANTHER" id="PTHR37023">
    <property type="entry name" value="TRANSPOSASE"/>
    <property type="match status" value="1"/>
</dbReference>
<dbReference type="Pfam" id="PF04986">
    <property type="entry name" value="Y2_Tnp"/>
    <property type="match status" value="1"/>
</dbReference>
<dbReference type="InterPro" id="IPR026889">
    <property type="entry name" value="Zn_Tnp"/>
</dbReference>
<sequence length="374" mass="43668">MMASSLTVQTILDQFLPDEPLDGHRRKVCARLTGCRTARMGGMEMQCDHCKARSVCYYGCRDRHCPQCQGRASQRWSDRQRALLLPVPYFHLVFTLPHTLNGWVQLHPEVLYRCLFQAVWNTLNQFGRNTQHLQGELGMTAVLHTWGQNLSRHVHVHCLIPGGVLTGRGEWHRAKSHYLFPVRALSRRFRGRMVSLLRASSNAGELHRVTNSGEVDDVLNGLMRQEWVVYTRHCLNQAESVVDYLARYTHRIAISNGRLLSMEGDRVSFRYKDYRDQGRLKTQWLEGREFVRRFLMHILPKGFMRIRHFGYLSNRTRRQKLAVIRQCLLQPPQPETNRVNQEPHRCWPCPRCDEGLVHMVRQIPRFRIVAVPTG</sequence>